<dbReference type="InterPro" id="IPR036320">
    <property type="entry name" value="Glycosyl_Trfase_fam3_N_dom_sf"/>
</dbReference>
<name>A0ABS4JUR0_9FIRM</name>
<keyword evidence="4 5" id="KW-0057">Aromatic amino acid biosynthesis</keyword>
<feature type="binding site" evidence="5">
    <location>
        <position position="169"/>
    </location>
    <ligand>
        <name>anthranilate</name>
        <dbReference type="ChEBI" id="CHEBI:16567"/>
        <label>2</label>
    </ligand>
</feature>
<dbReference type="EC" id="2.4.2.18" evidence="5"/>
<comment type="similarity">
    <text evidence="5">Belongs to the anthranilate phosphoribosyltransferase family.</text>
</comment>
<dbReference type="Pfam" id="PF02885">
    <property type="entry name" value="Glycos_trans_3N"/>
    <property type="match status" value="1"/>
</dbReference>
<feature type="binding site" evidence="5">
    <location>
        <position position="83"/>
    </location>
    <ligand>
        <name>5-phospho-alpha-D-ribose 1-diphosphate</name>
        <dbReference type="ChEBI" id="CHEBI:58017"/>
    </ligand>
</feature>
<organism evidence="8 9">
    <name type="scientific">Symbiobacterium terraclitae</name>
    <dbReference type="NCBI Taxonomy" id="557451"/>
    <lineage>
        <taxon>Bacteria</taxon>
        <taxon>Bacillati</taxon>
        <taxon>Bacillota</taxon>
        <taxon>Clostridia</taxon>
        <taxon>Eubacteriales</taxon>
        <taxon>Symbiobacteriaceae</taxon>
        <taxon>Symbiobacterium</taxon>
    </lineage>
</organism>
<evidence type="ECO:0000259" key="7">
    <source>
        <dbReference type="Pfam" id="PF02885"/>
    </source>
</evidence>
<evidence type="ECO:0000256" key="4">
    <source>
        <dbReference type="ARBA" id="ARBA00023141"/>
    </source>
</evidence>
<evidence type="ECO:0000256" key="2">
    <source>
        <dbReference type="ARBA" id="ARBA00022679"/>
    </source>
</evidence>
<evidence type="ECO:0000256" key="3">
    <source>
        <dbReference type="ARBA" id="ARBA00022822"/>
    </source>
</evidence>
<dbReference type="Gene3D" id="1.20.970.10">
    <property type="entry name" value="Transferase, Pyrimidine Nucleoside Phosphorylase, Chain C"/>
    <property type="match status" value="1"/>
</dbReference>
<keyword evidence="9" id="KW-1185">Reference proteome</keyword>
<keyword evidence="5" id="KW-0479">Metal-binding</keyword>
<comment type="caution">
    <text evidence="8">The sequence shown here is derived from an EMBL/GenBank/DDBJ whole genome shotgun (WGS) entry which is preliminary data.</text>
</comment>
<evidence type="ECO:0000256" key="5">
    <source>
        <dbReference type="HAMAP-Rule" id="MF_00211"/>
    </source>
</evidence>
<reference evidence="8 9" key="1">
    <citation type="submission" date="2021-03" db="EMBL/GenBank/DDBJ databases">
        <title>Genomic Encyclopedia of Type Strains, Phase IV (KMG-IV): sequencing the most valuable type-strain genomes for metagenomic binning, comparative biology and taxonomic classification.</title>
        <authorList>
            <person name="Goeker M."/>
        </authorList>
    </citation>
    <scope>NUCLEOTIDE SEQUENCE [LARGE SCALE GENOMIC DNA]</scope>
    <source>
        <strain evidence="8 9">DSM 27138</strain>
    </source>
</reference>
<protein>
    <recommendedName>
        <fullName evidence="5">Anthranilate phosphoribosyltransferase</fullName>
        <ecNumber evidence="5">2.4.2.18</ecNumber>
    </recommendedName>
</protein>
<feature type="binding site" evidence="5">
    <location>
        <position position="91"/>
    </location>
    <ligand>
        <name>5-phospho-alpha-D-ribose 1-diphosphate</name>
        <dbReference type="ChEBI" id="CHEBI:58017"/>
    </ligand>
</feature>
<evidence type="ECO:0000259" key="6">
    <source>
        <dbReference type="Pfam" id="PF00591"/>
    </source>
</evidence>
<dbReference type="Pfam" id="PF00591">
    <property type="entry name" value="Glycos_transf_3"/>
    <property type="match status" value="1"/>
</dbReference>
<dbReference type="GO" id="GO:0016757">
    <property type="term" value="F:glycosyltransferase activity"/>
    <property type="evidence" value="ECO:0007669"/>
    <property type="project" value="UniProtKB-KW"/>
</dbReference>
<feature type="binding site" evidence="5">
    <location>
        <position position="228"/>
    </location>
    <ligand>
        <name>Mg(2+)</name>
        <dbReference type="ChEBI" id="CHEBI:18420"/>
        <label>2</label>
    </ligand>
</feature>
<evidence type="ECO:0000256" key="1">
    <source>
        <dbReference type="ARBA" id="ARBA00022676"/>
    </source>
</evidence>
<dbReference type="Gene3D" id="3.40.1030.10">
    <property type="entry name" value="Nucleoside phosphorylase/phosphoribosyltransferase catalytic domain"/>
    <property type="match status" value="1"/>
</dbReference>
<feature type="domain" description="Glycosyl transferase family 3" evidence="6">
    <location>
        <begin position="77"/>
        <end position="326"/>
    </location>
</feature>
<feature type="binding site" evidence="5">
    <location>
        <position position="123"/>
    </location>
    <ligand>
        <name>5-phospho-alpha-D-ribose 1-diphosphate</name>
        <dbReference type="ChEBI" id="CHEBI:58017"/>
    </ligand>
</feature>
<feature type="domain" description="Glycosyl transferase family 3 N-terminal" evidence="7">
    <location>
        <begin position="7"/>
        <end position="68"/>
    </location>
</feature>
<feature type="binding site" evidence="5">
    <location>
        <position position="95"/>
    </location>
    <ligand>
        <name>Mg(2+)</name>
        <dbReference type="ChEBI" id="CHEBI:18420"/>
        <label>1</label>
    </ligand>
</feature>
<comment type="cofactor">
    <cofactor evidence="5">
        <name>Mg(2+)</name>
        <dbReference type="ChEBI" id="CHEBI:18420"/>
    </cofactor>
    <text evidence="5">Binds 2 magnesium ions per monomer.</text>
</comment>
<feature type="binding site" evidence="5">
    <location>
        <position position="229"/>
    </location>
    <ligand>
        <name>Mg(2+)</name>
        <dbReference type="ChEBI" id="CHEBI:18420"/>
        <label>1</label>
    </ligand>
</feature>
<dbReference type="SUPFAM" id="SSF52418">
    <property type="entry name" value="Nucleoside phosphorylase/phosphoribosyltransferase catalytic domain"/>
    <property type="match status" value="1"/>
</dbReference>
<comment type="subunit">
    <text evidence="5">Homodimer.</text>
</comment>
<keyword evidence="2 5" id="KW-0808">Transferase</keyword>
<evidence type="ECO:0000313" key="9">
    <source>
        <dbReference type="Proteomes" id="UP001519289"/>
    </source>
</evidence>
<feature type="binding site" evidence="5">
    <location>
        <begin position="86"/>
        <end position="87"/>
    </location>
    <ligand>
        <name>5-phospho-alpha-D-ribose 1-diphosphate</name>
        <dbReference type="ChEBI" id="CHEBI:58017"/>
    </ligand>
</feature>
<comment type="catalytic activity">
    <reaction evidence="5">
        <text>N-(5-phospho-beta-D-ribosyl)anthranilate + diphosphate = 5-phospho-alpha-D-ribose 1-diphosphate + anthranilate</text>
        <dbReference type="Rhea" id="RHEA:11768"/>
        <dbReference type="ChEBI" id="CHEBI:16567"/>
        <dbReference type="ChEBI" id="CHEBI:18277"/>
        <dbReference type="ChEBI" id="CHEBI:33019"/>
        <dbReference type="ChEBI" id="CHEBI:58017"/>
        <dbReference type="EC" id="2.4.2.18"/>
    </reaction>
</comment>
<evidence type="ECO:0000313" key="8">
    <source>
        <dbReference type="EMBL" id="MBP2019297.1"/>
    </source>
</evidence>
<feature type="binding site" evidence="5">
    <location>
        <begin position="93"/>
        <end position="96"/>
    </location>
    <ligand>
        <name>5-phospho-alpha-D-ribose 1-diphosphate</name>
        <dbReference type="ChEBI" id="CHEBI:58017"/>
    </ligand>
</feature>
<accession>A0ABS4JUR0</accession>
<dbReference type="HAMAP" id="MF_00211">
    <property type="entry name" value="TrpD"/>
    <property type="match status" value="1"/>
</dbReference>
<dbReference type="PANTHER" id="PTHR43285:SF2">
    <property type="entry name" value="ANTHRANILATE PHOSPHORIBOSYLTRANSFERASE"/>
    <property type="match status" value="1"/>
</dbReference>
<dbReference type="EMBL" id="JAGGLG010000025">
    <property type="protein sequence ID" value="MBP2019297.1"/>
    <property type="molecule type" value="Genomic_DNA"/>
</dbReference>
<gene>
    <name evidence="5" type="primary">trpD</name>
    <name evidence="8" type="ORF">J2Z79_002724</name>
</gene>
<dbReference type="NCBIfam" id="TIGR01245">
    <property type="entry name" value="trpD"/>
    <property type="match status" value="1"/>
</dbReference>
<dbReference type="InterPro" id="IPR000312">
    <property type="entry name" value="Glycosyl_Trfase_fam3"/>
</dbReference>
<dbReference type="InterPro" id="IPR005940">
    <property type="entry name" value="Anthranilate_Pribosyl_Tfrase"/>
</dbReference>
<sequence>MEMDMKALLRQVAEGKDLTEAQAEAAMALMMSGEATPAQVAAFLMALRIKGETVAEITGAARVMRERATRIYHSRPMVVDTCGTGGDGSHTFNISTTAAFVVAGAGVAVAKHGNRAATSLTGSADVLEALGVNLDLTPAQVGRCIDEAGIGFLYAPALHTSMKHVAPVRREIGLRNIFNLLGPLTNPAMAQAQLMGVYDPNLTEPLARVLGNLGVQHALVVHGTDGMDEISISAPTVISEMRDGFVQTYRVVPEDVGLSRAPREYIRGGTKEENARITEAVLSGEPGPRRDVVLLNAAAALLAADRVRTLREGVELAAQSIDSGEARRALERLRELTHRLRAESA</sequence>
<keyword evidence="1 5" id="KW-0328">Glycosyltransferase</keyword>
<keyword evidence="5" id="KW-0460">Magnesium</keyword>
<keyword evidence="5" id="KW-0028">Amino-acid biosynthesis</keyword>
<keyword evidence="3 5" id="KW-0822">Tryptophan biosynthesis</keyword>
<comment type="caution">
    <text evidence="5">Lacks conserved residue(s) required for the propagation of feature annotation.</text>
</comment>
<feature type="binding site" evidence="5">
    <location>
        <position position="83"/>
    </location>
    <ligand>
        <name>anthranilate</name>
        <dbReference type="ChEBI" id="CHEBI:16567"/>
        <label>1</label>
    </ligand>
</feature>
<feature type="binding site" evidence="5">
    <location>
        <position position="229"/>
    </location>
    <ligand>
        <name>Mg(2+)</name>
        <dbReference type="ChEBI" id="CHEBI:18420"/>
        <label>2</label>
    </ligand>
</feature>
<dbReference type="InterPro" id="IPR017459">
    <property type="entry name" value="Glycosyl_Trfase_fam3_N_dom"/>
</dbReference>
<dbReference type="InterPro" id="IPR035902">
    <property type="entry name" value="Nuc_phospho_transferase"/>
</dbReference>
<proteinExistence type="inferred from homology"/>
<dbReference type="Proteomes" id="UP001519289">
    <property type="component" value="Unassembled WGS sequence"/>
</dbReference>
<comment type="function">
    <text evidence="5">Catalyzes the transfer of the phosphoribosyl group of 5-phosphorylribose-1-pyrophosphate (PRPP) to anthranilate to yield N-(5'-phosphoribosyl)-anthranilate (PRA).</text>
</comment>
<feature type="binding site" evidence="5">
    <location>
        <position position="114"/>
    </location>
    <ligand>
        <name>anthranilate</name>
        <dbReference type="ChEBI" id="CHEBI:16567"/>
        <label>1</label>
    </ligand>
</feature>
<feature type="binding site" evidence="5">
    <location>
        <begin position="111"/>
        <end position="119"/>
    </location>
    <ligand>
        <name>5-phospho-alpha-D-ribose 1-diphosphate</name>
        <dbReference type="ChEBI" id="CHEBI:58017"/>
    </ligand>
</feature>
<dbReference type="PANTHER" id="PTHR43285">
    <property type="entry name" value="ANTHRANILATE PHOSPHORIBOSYLTRANSFERASE"/>
    <property type="match status" value="1"/>
</dbReference>
<comment type="pathway">
    <text evidence="5">Amino-acid biosynthesis; L-tryptophan biosynthesis; L-tryptophan from chorismate: step 2/5.</text>
</comment>
<dbReference type="SUPFAM" id="SSF47648">
    <property type="entry name" value="Nucleoside phosphorylase/phosphoribosyltransferase N-terminal domain"/>
    <property type="match status" value="1"/>
</dbReference>